<feature type="transmembrane region" description="Helical" evidence="7">
    <location>
        <begin position="291"/>
        <end position="312"/>
    </location>
</feature>
<feature type="transmembrane region" description="Helical" evidence="7">
    <location>
        <begin position="82"/>
        <end position="102"/>
    </location>
</feature>
<feature type="transmembrane region" description="Helical" evidence="7">
    <location>
        <begin position="358"/>
        <end position="382"/>
    </location>
</feature>
<keyword evidence="2" id="KW-0813">Transport</keyword>
<organism evidence="9 10">
    <name type="scientific">Microbacterium plantarum</name>
    <dbReference type="NCBI Taxonomy" id="1816425"/>
    <lineage>
        <taxon>Bacteria</taxon>
        <taxon>Bacillati</taxon>
        <taxon>Actinomycetota</taxon>
        <taxon>Actinomycetes</taxon>
        <taxon>Micrococcales</taxon>
        <taxon>Microbacteriaceae</taxon>
        <taxon>Microbacterium</taxon>
    </lineage>
</organism>
<protein>
    <submittedName>
        <fullName evidence="9">MFS transporter</fullName>
    </submittedName>
</protein>
<comment type="subcellular location">
    <subcellularLocation>
        <location evidence="1">Cell membrane</location>
        <topology evidence="1">Multi-pass membrane protein</topology>
    </subcellularLocation>
</comment>
<evidence type="ECO:0000256" key="7">
    <source>
        <dbReference type="SAM" id="Phobius"/>
    </source>
</evidence>
<accession>A0ABV5ESM2</accession>
<keyword evidence="3" id="KW-1003">Cell membrane</keyword>
<feature type="transmembrane region" description="Helical" evidence="7">
    <location>
        <begin position="176"/>
        <end position="200"/>
    </location>
</feature>
<comment type="caution">
    <text evidence="9">The sequence shown here is derived from an EMBL/GenBank/DDBJ whole genome shotgun (WGS) entry which is preliminary data.</text>
</comment>
<dbReference type="InterPro" id="IPR036259">
    <property type="entry name" value="MFS_trans_sf"/>
</dbReference>
<evidence type="ECO:0000256" key="4">
    <source>
        <dbReference type="ARBA" id="ARBA00022692"/>
    </source>
</evidence>
<dbReference type="PANTHER" id="PTHR23517">
    <property type="entry name" value="RESISTANCE PROTEIN MDTM, PUTATIVE-RELATED-RELATED"/>
    <property type="match status" value="1"/>
</dbReference>
<dbReference type="PANTHER" id="PTHR23517:SF2">
    <property type="entry name" value="MULTIDRUG RESISTANCE PROTEIN MDTH"/>
    <property type="match status" value="1"/>
</dbReference>
<gene>
    <name evidence="9" type="ORF">AB7P39_08950</name>
</gene>
<feature type="transmembrane region" description="Helical" evidence="7">
    <location>
        <begin position="108"/>
        <end position="130"/>
    </location>
</feature>
<evidence type="ECO:0000313" key="10">
    <source>
        <dbReference type="Proteomes" id="UP001589643"/>
    </source>
</evidence>
<dbReference type="SUPFAM" id="SSF103473">
    <property type="entry name" value="MFS general substrate transporter"/>
    <property type="match status" value="1"/>
</dbReference>
<evidence type="ECO:0000256" key="2">
    <source>
        <dbReference type="ARBA" id="ARBA00022448"/>
    </source>
</evidence>
<feature type="transmembrane region" description="Helical" evidence="7">
    <location>
        <begin position="151"/>
        <end position="170"/>
    </location>
</feature>
<feature type="transmembrane region" description="Helical" evidence="7">
    <location>
        <begin position="18"/>
        <end position="39"/>
    </location>
</feature>
<feature type="domain" description="Major facilitator superfamily (MFS) profile" evidence="8">
    <location>
        <begin position="15"/>
        <end position="413"/>
    </location>
</feature>
<keyword evidence="4 7" id="KW-0812">Transmembrane</keyword>
<name>A0ABV5ESM2_9MICO</name>
<evidence type="ECO:0000256" key="5">
    <source>
        <dbReference type="ARBA" id="ARBA00022989"/>
    </source>
</evidence>
<dbReference type="Gene3D" id="1.20.1250.20">
    <property type="entry name" value="MFS general substrate transporter like domains"/>
    <property type="match status" value="2"/>
</dbReference>
<feature type="transmembrane region" description="Helical" evidence="7">
    <location>
        <begin position="318"/>
        <end position="337"/>
    </location>
</feature>
<reference evidence="9 10" key="1">
    <citation type="submission" date="2024-08" db="EMBL/GenBank/DDBJ databases">
        <title>Heavy metals resistant antinobacteria isolated from wastewater.</title>
        <authorList>
            <person name="Roman Ponce B."/>
            <person name="Blanco Mercado M.A."/>
            <person name="Avila Aldana I.N."/>
            <person name="Morales Arrieta S."/>
        </authorList>
    </citation>
    <scope>NUCLEOTIDE SEQUENCE [LARGE SCALE GENOMIC DNA]</scope>
    <source>
        <strain evidence="10">sma-1</strain>
    </source>
</reference>
<evidence type="ECO:0000256" key="6">
    <source>
        <dbReference type="ARBA" id="ARBA00023136"/>
    </source>
</evidence>
<keyword evidence="6 7" id="KW-0472">Membrane</keyword>
<sequence>MPEPSPGAAAPRAARTPVLLATQFLFNTGFYAVVPFLALVLTEDFGVAATTVGLILGIRTFAQQGMFLVGGVLADRIGARRVILLGCAVRVAGFTTLAASLLLAPPQLALFVAGTVLTGLGGALFSPGLNVLLADAERRRPAAGTGPRASLFAWLSITGELGAVTGPVIGAALLGWGFATVALCGAGFFVLIGLFLAFWLPAASREHTSKVAAGPTRRWWSLRDRRFVGFSAAHAADLLAYNQLYLALPLQLATTDHPATATAGMFAWVSVLTLTLQIPVARWSARVGAPVALRTGYLLSAAGFAVVAVGALTPVADAARVTIVVVAASLVVAGHMTTNPTALSLAPRFAEDRPTGSFFGLLATCGGIAVLIGNLIVGVLLAMPGASAAAWLFLAAPLIVAAVVAPRLAPSARPH</sequence>
<feature type="transmembrane region" description="Helical" evidence="7">
    <location>
        <begin position="260"/>
        <end position="279"/>
    </location>
</feature>
<dbReference type="RefSeq" id="WP_378718403.1">
    <property type="nucleotide sequence ID" value="NZ_JBHLHV010000001.1"/>
</dbReference>
<feature type="transmembrane region" description="Helical" evidence="7">
    <location>
        <begin position="388"/>
        <end position="409"/>
    </location>
</feature>
<dbReference type="EMBL" id="JBHLHV010000001">
    <property type="protein sequence ID" value="MFB8892969.1"/>
    <property type="molecule type" value="Genomic_DNA"/>
</dbReference>
<evidence type="ECO:0000256" key="1">
    <source>
        <dbReference type="ARBA" id="ARBA00004651"/>
    </source>
</evidence>
<proteinExistence type="predicted"/>
<keyword evidence="10" id="KW-1185">Reference proteome</keyword>
<evidence type="ECO:0000259" key="8">
    <source>
        <dbReference type="PROSITE" id="PS50850"/>
    </source>
</evidence>
<feature type="transmembrane region" description="Helical" evidence="7">
    <location>
        <begin position="45"/>
        <end position="62"/>
    </location>
</feature>
<dbReference type="PROSITE" id="PS50850">
    <property type="entry name" value="MFS"/>
    <property type="match status" value="1"/>
</dbReference>
<dbReference type="Pfam" id="PF07690">
    <property type="entry name" value="MFS_1"/>
    <property type="match status" value="1"/>
</dbReference>
<evidence type="ECO:0000313" key="9">
    <source>
        <dbReference type="EMBL" id="MFB8892969.1"/>
    </source>
</evidence>
<dbReference type="InterPro" id="IPR020846">
    <property type="entry name" value="MFS_dom"/>
</dbReference>
<dbReference type="InterPro" id="IPR011701">
    <property type="entry name" value="MFS"/>
</dbReference>
<dbReference type="InterPro" id="IPR050171">
    <property type="entry name" value="MFS_Transporters"/>
</dbReference>
<feature type="transmembrane region" description="Helical" evidence="7">
    <location>
        <begin position="227"/>
        <end position="248"/>
    </location>
</feature>
<evidence type="ECO:0000256" key="3">
    <source>
        <dbReference type="ARBA" id="ARBA00022475"/>
    </source>
</evidence>
<keyword evidence="5 7" id="KW-1133">Transmembrane helix</keyword>
<dbReference type="Proteomes" id="UP001589643">
    <property type="component" value="Unassembled WGS sequence"/>
</dbReference>